<feature type="region of interest" description="Disordered" evidence="3">
    <location>
        <begin position="224"/>
        <end position="252"/>
    </location>
</feature>
<dbReference type="PROSITE" id="PS00018">
    <property type="entry name" value="EF_HAND_1"/>
    <property type="match status" value="1"/>
</dbReference>
<dbReference type="CDD" id="cd00052">
    <property type="entry name" value="EH"/>
    <property type="match status" value="2"/>
</dbReference>
<feature type="coiled-coil region" evidence="2">
    <location>
        <begin position="362"/>
        <end position="431"/>
    </location>
</feature>
<feature type="compositionally biased region" description="Polar residues" evidence="3">
    <location>
        <begin position="235"/>
        <end position="252"/>
    </location>
</feature>
<dbReference type="InterPro" id="IPR002048">
    <property type="entry name" value="EF_hand_dom"/>
</dbReference>
<dbReference type="Proteomes" id="UP001139887">
    <property type="component" value="Unassembled WGS sequence"/>
</dbReference>
<keyword evidence="6" id="KW-0675">Receptor</keyword>
<keyword evidence="2" id="KW-0175">Coiled coil</keyword>
<evidence type="ECO:0000256" key="1">
    <source>
        <dbReference type="ARBA" id="ARBA00022837"/>
    </source>
</evidence>
<dbReference type="SMART" id="SM00054">
    <property type="entry name" value="EFh"/>
    <property type="match status" value="2"/>
</dbReference>
<dbReference type="PROSITE" id="PS50222">
    <property type="entry name" value="EF_HAND_2"/>
    <property type="match status" value="2"/>
</dbReference>
<evidence type="ECO:0000313" key="6">
    <source>
        <dbReference type="EMBL" id="KAJ2851816.1"/>
    </source>
</evidence>
<evidence type="ECO:0000256" key="2">
    <source>
        <dbReference type="SAM" id="Coils"/>
    </source>
</evidence>
<evidence type="ECO:0000259" key="5">
    <source>
        <dbReference type="PROSITE" id="PS50222"/>
    </source>
</evidence>
<dbReference type="PANTHER" id="PTHR11216:SF170">
    <property type="entry name" value="DYNAMIN ASSOCIATED PROTEIN 160, ISOFORM D"/>
    <property type="match status" value="1"/>
</dbReference>
<accession>A0A9W8IAE4</accession>
<feature type="region of interest" description="Disordered" evidence="3">
    <location>
        <begin position="572"/>
        <end position="649"/>
    </location>
</feature>
<feature type="domain" description="EH" evidence="4">
    <location>
        <begin position="143"/>
        <end position="232"/>
    </location>
</feature>
<dbReference type="GO" id="GO:0005886">
    <property type="term" value="C:plasma membrane"/>
    <property type="evidence" value="ECO:0007669"/>
    <property type="project" value="TreeGrafter"/>
</dbReference>
<dbReference type="OrthoDB" id="524326at2759"/>
<feature type="domain" description="EH" evidence="4">
    <location>
        <begin position="22"/>
        <end position="87"/>
    </location>
</feature>
<dbReference type="SUPFAM" id="SSF47473">
    <property type="entry name" value="EF-hand"/>
    <property type="match status" value="2"/>
</dbReference>
<evidence type="ECO:0000313" key="7">
    <source>
        <dbReference type="Proteomes" id="UP001139887"/>
    </source>
</evidence>
<dbReference type="EMBL" id="JANBUW010000008">
    <property type="protein sequence ID" value="KAJ2851816.1"/>
    <property type="molecule type" value="Genomic_DNA"/>
</dbReference>
<dbReference type="InterPro" id="IPR011992">
    <property type="entry name" value="EF-hand-dom_pair"/>
</dbReference>
<evidence type="ECO:0000259" key="4">
    <source>
        <dbReference type="PROSITE" id="PS50031"/>
    </source>
</evidence>
<name>A0A9W8IAE4_9FUNG</name>
<dbReference type="PANTHER" id="PTHR11216">
    <property type="entry name" value="EH DOMAIN"/>
    <property type="match status" value="1"/>
</dbReference>
<comment type="caution">
    <text evidence="6">The sequence shown here is derived from an EMBL/GenBank/DDBJ whole genome shotgun (WGS) entry which is preliminary data.</text>
</comment>
<dbReference type="AlphaFoldDB" id="A0A9W8IAE4"/>
<feature type="coiled-coil region" evidence="2">
    <location>
        <begin position="271"/>
        <end position="319"/>
    </location>
</feature>
<dbReference type="Pfam" id="PF12763">
    <property type="entry name" value="EH"/>
    <property type="match status" value="2"/>
</dbReference>
<dbReference type="PROSITE" id="PS50031">
    <property type="entry name" value="EH"/>
    <property type="match status" value="2"/>
</dbReference>
<feature type="compositionally biased region" description="Low complexity" evidence="3">
    <location>
        <begin position="573"/>
        <end position="584"/>
    </location>
</feature>
<dbReference type="GO" id="GO:0006897">
    <property type="term" value="P:endocytosis"/>
    <property type="evidence" value="ECO:0007669"/>
    <property type="project" value="TreeGrafter"/>
</dbReference>
<dbReference type="GO" id="GO:0016197">
    <property type="term" value="P:endosomal transport"/>
    <property type="evidence" value="ECO:0007669"/>
    <property type="project" value="TreeGrafter"/>
</dbReference>
<proteinExistence type="predicted"/>
<dbReference type="SUPFAM" id="SSF57997">
    <property type="entry name" value="Tropomyosin"/>
    <property type="match status" value="1"/>
</dbReference>
<dbReference type="InterPro" id="IPR000261">
    <property type="entry name" value="EH_dom"/>
</dbReference>
<dbReference type="SMART" id="SM00027">
    <property type="entry name" value="EH"/>
    <property type="match status" value="2"/>
</dbReference>
<protein>
    <submittedName>
        <fullName evidence="6">Epidermal growth factor receptor substrate 15</fullName>
    </submittedName>
</protein>
<feature type="domain" description="EF-hand" evidence="5">
    <location>
        <begin position="55"/>
        <end position="90"/>
    </location>
</feature>
<keyword evidence="1" id="KW-0106">Calcium</keyword>
<gene>
    <name evidence="6" type="primary">EPS15</name>
    <name evidence="6" type="ORF">IWW36_000777</name>
</gene>
<dbReference type="GO" id="GO:0005509">
    <property type="term" value="F:calcium ion binding"/>
    <property type="evidence" value="ECO:0007669"/>
    <property type="project" value="InterPro"/>
</dbReference>
<evidence type="ECO:0000256" key="3">
    <source>
        <dbReference type="SAM" id="MobiDB-lite"/>
    </source>
</evidence>
<feature type="domain" description="EF-hand" evidence="5">
    <location>
        <begin position="176"/>
        <end position="211"/>
    </location>
</feature>
<organism evidence="6 7">
    <name type="scientific">Coemansia brasiliensis</name>
    <dbReference type="NCBI Taxonomy" id="2650707"/>
    <lineage>
        <taxon>Eukaryota</taxon>
        <taxon>Fungi</taxon>
        <taxon>Fungi incertae sedis</taxon>
        <taxon>Zoopagomycota</taxon>
        <taxon>Kickxellomycotina</taxon>
        <taxon>Kickxellomycetes</taxon>
        <taxon>Kickxellales</taxon>
        <taxon>Kickxellaceae</taxon>
        <taxon>Coemansia</taxon>
    </lineage>
</organism>
<dbReference type="InterPro" id="IPR018247">
    <property type="entry name" value="EF_Hand_1_Ca_BS"/>
</dbReference>
<keyword evidence="7" id="KW-1185">Reference proteome</keyword>
<dbReference type="Gene3D" id="1.10.238.10">
    <property type="entry name" value="EF-hand"/>
    <property type="match status" value="2"/>
</dbReference>
<reference evidence="6" key="1">
    <citation type="submission" date="2022-07" db="EMBL/GenBank/DDBJ databases">
        <title>Phylogenomic reconstructions and comparative analyses of Kickxellomycotina fungi.</title>
        <authorList>
            <person name="Reynolds N.K."/>
            <person name="Stajich J.E."/>
            <person name="Barry K."/>
            <person name="Grigoriev I.V."/>
            <person name="Crous P."/>
            <person name="Smith M.E."/>
        </authorList>
    </citation>
    <scope>NUCLEOTIDE SEQUENCE</scope>
    <source>
        <strain evidence="6">NRRL 1566</strain>
    </source>
</reference>
<sequence>MTTIFWSKKTKKATSWQPTEREQHAYTYLLSLLDLPKEGIVEGESSVPFFQKSRLPDAILGDIWQLADTNSKGHLTTQEFGVAMKLISLSQAKRPVALSNLNEDVCLPEFHGINWPQVLGSSRTTSMPTSDLAEIQWDVSKEEFQRYERHFDILDTKRVGYLSGDVPVDFFLQSKLPELLLSKIWNLADINDSGRLSKEEFAVAMHLINARLLGGQIPDRLPSTLVPPSMRQDEAASSSIQNLSPTEDSSCGLQMQWAETASRLAQTSTHKQELEGKLMTLRSSHDDEQQANQELNEKLKSEESQVAVLQTQVSDANKRLSVVSARHAQLEESIHQTQTQQAALSRRLKQVQSDERRITSNIAILEHHKQLLDQRLVEMQEQIIQMQNSNQGMREWSQTLAQQTDALTQQVLEVENGAAELAAQMQAQRQEASHMSIGREREIRGVDNAFGIRSSYHTASGSIVSEFTSMPPTYSEVAGLTSTSVSFSFEAQSAGSVEELSEPLVVEPLIHRDEEYKRQFDAVFTPSELRDRDYKQQFDAIFTPPITQSQERHANIPASSISHVISVAEDRSTASSLLSPPLATKSRNMSNTEMPEANAELRGPKGPKFASRDGRNDTVEVELVAANQKGDERVLSLSEPGEQQNSDSS</sequence>
<dbReference type="GO" id="GO:0005737">
    <property type="term" value="C:cytoplasm"/>
    <property type="evidence" value="ECO:0007669"/>
    <property type="project" value="TreeGrafter"/>
</dbReference>